<dbReference type="EMBL" id="AP014946">
    <property type="protein sequence ID" value="BAT61780.1"/>
    <property type="molecule type" value="Genomic_DNA"/>
</dbReference>
<accession>A0A0S3Q0R5</accession>
<dbReference type="KEGG" id="vgo:GJW-30_1_04341"/>
<name>A0A0S3Q0R5_9BRAD</name>
<protein>
    <submittedName>
        <fullName evidence="1">Uncharacterized protein</fullName>
    </submittedName>
</protein>
<sequence>MIDLKGVAAAELEKARLARLGVDAASADIEELIEDIHRAAYRQQVQVHGRPLWTSPVLKLAS</sequence>
<proteinExistence type="predicted"/>
<evidence type="ECO:0000313" key="2">
    <source>
        <dbReference type="Proteomes" id="UP000236884"/>
    </source>
</evidence>
<evidence type="ECO:0000313" key="1">
    <source>
        <dbReference type="EMBL" id="BAT61780.1"/>
    </source>
</evidence>
<dbReference type="RefSeq" id="WP_096358430.1">
    <property type="nucleotide sequence ID" value="NZ_AP014946.1"/>
</dbReference>
<keyword evidence="2" id="KW-1185">Reference proteome</keyword>
<gene>
    <name evidence="1" type="ORF">GJW-30_1_04341</name>
</gene>
<dbReference type="AlphaFoldDB" id="A0A0S3Q0R5"/>
<organism evidence="1 2">
    <name type="scientific">Variibacter gotjawalensis</name>
    <dbReference type="NCBI Taxonomy" id="1333996"/>
    <lineage>
        <taxon>Bacteria</taxon>
        <taxon>Pseudomonadati</taxon>
        <taxon>Pseudomonadota</taxon>
        <taxon>Alphaproteobacteria</taxon>
        <taxon>Hyphomicrobiales</taxon>
        <taxon>Nitrobacteraceae</taxon>
        <taxon>Variibacter</taxon>
    </lineage>
</organism>
<reference evidence="1 2" key="1">
    <citation type="submission" date="2015-08" db="EMBL/GenBank/DDBJ databases">
        <title>Investigation of the bacterial diversity of lava forest soil.</title>
        <authorList>
            <person name="Lee J.S."/>
        </authorList>
    </citation>
    <scope>NUCLEOTIDE SEQUENCE [LARGE SCALE GENOMIC DNA]</scope>
    <source>
        <strain evidence="1 2">GJW-30</strain>
    </source>
</reference>
<dbReference type="Proteomes" id="UP000236884">
    <property type="component" value="Chromosome"/>
</dbReference>